<feature type="binding site" evidence="9">
    <location>
        <position position="25"/>
    </location>
    <ligand>
        <name>NADPH</name>
        <dbReference type="ChEBI" id="CHEBI:57783"/>
    </ligand>
</feature>
<dbReference type="InterPro" id="IPR036291">
    <property type="entry name" value="NAD(P)-bd_dom_sf"/>
</dbReference>
<dbReference type="Pfam" id="PF13288">
    <property type="entry name" value="DXPR_C"/>
    <property type="match status" value="1"/>
</dbReference>
<evidence type="ECO:0000256" key="1">
    <source>
        <dbReference type="ARBA" id="ARBA00005094"/>
    </source>
</evidence>
<dbReference type="PANTHER" id="PTHR30525">
    <property type="entry name" value="1-DEOXY-D-XYLULOSE 5-PHOSPHATE REDUCTOISOMERASE"/>
    <property type="match status" value="1"/>
</dbReference>
<dbReference type="Gene3D" id="1.10.1740.10">
    <property type="match status" value="1"/>
</dbReference>
<evidence type="ECO:0000259" key="10">
    <source>
        <dbReference type="Pfam" id="PF02670"/>
    </source>
</evidence>
<evidence type="ECO:0000259" key="12">
    <source>
        <dbReference type="Pfam" id="PF13288"/>
    </source>
</evidence>
<feature type="binding site" evidence="9">
    <location>
        <position position="165"/>
    </location>
    <ligand>
        <name>1-deoxy-D-xylulose 5-phosphate</name>
        <dbReference type="ChEBI" id="CHEBI:57792"/>
    </ligand>
</feature>
<dbReference type="GO" id="GO:0016853">
    <property type="term" value="F:isomerase activity"/>
    <property type="evidence" value="ECO:0007669"/>
    <property type="project" value="UniProtKB-KW"/>
</dbReference>
<feature type="binding site" evidence="9">
    <location>
        <position position="164"/>
    </location>
    <ligand>
        <name>1-deoxy-D-xylulose 5-phosphate</name>
        <dbReference type="ChEBI" id="CHEBI:57792"/>
    </ligand>
</feature>
<feature type="binding site" evidence="9">
    <location>
        <position position="24"/>
    </location>
    <ligand>
        <name>NADPH</name>
        <dbReference type="ChEBI" id="CHEBI:57783"/>
    </ligand>
</feature>
<evidence type="ECO:0000256" key="7">
    <source>
        <dbReference type="ARBA" id="ARBA00023229"/>
    </source>
</evidence>
<feature type="binding site" evidence="9">
    <location>
        <position position="239"/>
    </location>
    <ligand>
        <name>1-deoxy-D-xylulose 5-phosphate</name>
        <dbReference type="ChEBI" id="CHEBI:57792"/>
    </ligand>
</feature>
<evidence type="ECO:0000256" key="3">
    <source>
        <dbReference type="ARBA" id="ARBA00022723"/>
    </source>
</evidence>
<feature type="domain" description="1-deoxy-D-xylulose 5-phosphate reductoisomerase N-terminal" evidence="10">
    <location>
        <begin position="17"/>
        <end position="145"/>
    </location>
</feature>
<dbReference type="SUPFAM" id="SSF69055">
    <property type="entry name" value="1-deoxy-D-xylulose-5-phosphate reductoisomerase, C-terminal domain"/>
    <property type="match status" value="1"/>
</dbReference>
<dbReference type="Gene3D" id="3.40.50.720">
    <property type="entry name" value="NAD(P)-binding Rossmann-like Domain"/>
    <property type="match status" value="1"/>
</dbReference>
<comment type="function">
    <text evidence="9">Catalyzes the NADPH-dependent rearrangement and reduction of 1-deoxy-D-xylulose-5-phosphate (DXP) to 2-C-methyl-D-erythritol 4-phosphate (MEP).</text>
</comment>
<dbReference type="GO" id="GO:0030145">
    <property type="term" value="F:manganese ion binding"/>
    <property type="evidence" value="ECO:0007669"/>
    <property type="project" value="TreeGrafter"/>
</dbReference>
<feature type="binding site" evidence="9">
    <location>
        <position position="236"/>
    </location>
    <ligand>
        <name>1-deoxy-D-xylulose 5-phosphate</name>
        <dbReference type="ChEBI" id="CHEBI:57792"/>
    </ligand>
</feature>
<evidence type="ECO:0000256" key="5">
    <source>
        <dbReference type="ARBA" id="ARBA00023002"/>
    </source>
</evidence>
<keyword evidence="3 9" id="KW-0479">Metal-binding</keyword>
<dbReference type="SUPFAM" id="SSF55347">
    <property type="entry name" value="Glyceraldehyde-3-phosphate dehydrogenase-like, C-terminal domain"/>
    <property type="match status" value="1"/>
</dbReference>
<dbReference type="InterPro" id="IPR003821">
    <property type="entry name" value="DXP_reductoisomerase"/>
</dbReference>
<dbReference type="AlphaFoldDB" id="A0A0K1XCF2"/>
<comment type="cofactor">
    <cofactor evidence="9">
        <name>Mg(2+)</name>
        <dbReference type="ChEBI" id="CHEBI:18420"/>
    </cofactor>
    <cofactor evidence="9">
        <name>Mn(2+)</name>
        <dbReference type="ChEBI" id="CHEBI:29035"/>
    </cofactor>
</comment>
<feature type="binding site" evidence="9">
    <location>
        <position position="223"/>
    </location>
    <ligand>
        <name>NADPH</name>
        <dbReference type="ChEBI" id="CHEBI:57783"/>
    </ligand>
</feature>
<protein>
    <recommendedName>
        <fullName evidence="9">1-deoxy-D-xylulose 5-phosphate reductoisomerase</fullName>
        <shortName evidence="9">DXP reductoisomerase</shortName>
        <ecNumber evidence="9">1.1.1.267</ecNumber>
    </recommendedName>
    <alternativeName>
        <fullName evidence="9">1-deoxyxylulose-5-phosphate reductoisomerase</fullName>
    </alternativeName>
    <alternativeName>
        <fullName evidence="9">2-C-methyl-D-erythritol 4-phosphate synthase</fullName>
    </alternativeName>
</protein>
<keyword evidence="14" id="KW-1185">Reference proteome</keyword>
<dbReference type="FunFam" id="3.40.50.720:FF:000045">
    <property type="entry name" value="1-deoxy-D-xylulose 5-phosphate reductoisomerase"/>
    <property type="match status" value="1"/>
</dbReference>
<feature type="binding site" evidence="9">
    <location>
        <position position="194"/>
    </location>
    <ligand>
        <name>1-deoxy-D-xylulose 5-phosphate</name>
        <dbReference type="ChEBI" id="CHEBI:57792"/>
    </ligand>
</feature>
<dbReference type="NCBIfam" id="NF003938">
    <property type="entry name" value="PRK05447.1-1"/>
    <property type="match status" value="1"/>
</dbReference>
<dbReference type="HAMAP" id="MF_00183">
    <property type="entry name" value="DXP_reductoisom"/>
    <property type="match status" value="1"/>
</dbReference>
<dbReference type="EMBL" id="CP012365">
    <property type="protein sequence ID" value="AKX58852.1"/>
    <property type="molecule type" value="Genomic_DNA"/>
</dbReference>
<comment type="similarity">
    <text evidence="2 9">Belongs to the DXR family.</text>
</comment>
<evidence type="ECO:0000313" key="14">
    <source>
        <dbReference type="Proteomes" id="UP000063953"/>
    </source>
</evidence>
<feature type="binding site" evidence="9">
    <location>
        <position position="137"/>
    </location>
    <ligand>
        <name>NADPH</name>
        <dbReference type="ChEBI" id="CHEBI:57783"/>
    </ligand>
</feature>
<keyword evidence="7 9" id="KW-0414">Isoprene biosynthesis</keyword>
<dbReference type="UniPathway" id="UPA00056">
    <property type="reaction ID" value="UER00092"/>
</dbReference>
<dbReference type="PIRSF" id="PIRSF006205">
    <property type="entry name" value="Dxp_reductismrs"/>
    <property type="match status" value="1"/>
</dbReference>
<accession>A0A0K1XCF2</accession>
<feature type="binding site" evidence="9">
    <location>
        <position position="26"/>
    </location>
    <ligand>
        <name>NADPH</name>
        <dbReference type="ChEBI" id="CHEBI:57783"/>
    </ligand>
</feature>
<feature type="binding site" evidence="9">
    <location>
        <position position="163"/>
    </location>
    <ligand>
        <name>Mn(2+)</name>
        <dbReference type="ChEBI" id="CHEBI:29035"/>
    </ligand>
</feature>
<reference evidence="13 14" key="1">
    <citation type="journal article" date="2015" name="Genome Announc.">
        <title>Genome Sequences of Oblitimonas alkaliphila gen. nov. sp. nov. (Proposed), a Novel Bacterium of the Pseudomonadaceae Family.</title>
        <authorList>
            <person name="Lauer A.C."/>
            <person name="Nicholson A.C."/>
            <person name="Humrighouse B.W."/>
            <person name="Emery B."/>
            <person name="Drobish A."/>
            <person name="Juieng P."/>
            <person name="Loparev V."/>
            <person name="McQuiston J.R."/>
        </authorList>
    </citation>
    <scope>NUCLEOTIDE SEQUENCE [LARGE SCALE GENOMIC DNA]</scope>
    <source>
        <strain evidence="13 14">E5571</strain>
    </source>
</reference>
<feature type="binding site" evidence="9">
    <location>
        <position position="138"/>
    </location>
    <ligand>
        <name>1-deoxy-D-xylulose 5-phosphate</name>
        <dbReference type="ChEBI" id="CHEBI:57792"/>
    </ligand>
</feature>
<keyword evidence="6 9" id="KW-0464">Manganese</keyword>
<dbReference type="NCBIfam" id="TIGR00243">
    <property type="entry name" value="Dxr"/>
    <property type="match status" value="1"/>
</dbReference>
<comment type="caution">
    <text evidence="9">Lacks conserved residue(s) required for the propagation of feature annotation.</text>
</comment>
<dbReference type="InterPro" id="IPR036169">
    <property type="entry name" value="DXPR_C_sf"/>
</dbReference>
<feature type="binding site" evidence="9">
    <location>
        <position position="139"/>
    </location>
    <ligand>
        <name>NADPH</name>
        <dbReference type="ChEBI" id="CHEBI:57783"/>
    </ligand>
</feature>
<evidence type="ECO:0000256" key="4">
    <source>
        <dbReference type="ARBA" id="ARBA00022857"/>
    </source>
</evidence>
<evidence type="ECO:0000256" key="9">
    <source>
        <dbReference type="HAMAP-Rule" id="MF_00183"/>
    </source>
</evidence>
<keyword evidence="5 9" id="KW-0560">Oxidoreductase</keyword>
<organism evidence="13 14">
    <name type="scientific">Thiopseudomonas alkaliphila</name>
    <dbReference type="NCBI Taxonomy" id="1697053"/>
    <lineage>
        <taxon>Bacteria</taxon>
        <taxon>Pseudomonadati</taxon>
        <taxon>Pseudomonadota</taxon>
        <taxon>Gammaproteobacteria</taxon>
        <taxon>Pseudomonadales</taxon>
        <taxon>Pseudomonadaceae</taxon>
        <taxon>Thiopseudomonas</taxon>
    </lineage>
</organism>
<feature type="binding site" evidence="9">
    <location>
        <position position="165"/>
    </location>
    <ligand>
        <name>Mn(2+)</name>
        <dbReference type="ChEBI" id="CHEBI:29035"/>
    </ligand>
</feature>
<dbReference type="PATRIC" id="fig|1698449.3.peg.413"/>
<comment type="catalytic activity">
    <reaction evidence="8">
        <text>2-C-methyl-D-erythritol 4-phosphate + NADP(+) = 1-deoxy-D-xylulose 5-phosphate + NADPH + H(+)</text>
        <dbReference type="Rhea" id="RHEA:13717"/>
        <dbReference type="ChEBI" id="CHEBI:15378"/>
        <dbReference type="ChEBI" id="CHEBI:57783"/>
        <dbReference type="ChEBI" id="CHEBI:57792"/>
        <dbReference type="ChEBI" id="CHEBI:58262"/>
        <dbReference type="ChEBI" id="CHEBI:58349"/>
        <dbReference type="EC" id="1.1.1.267"/>
    </reaction>
    <physiologicalReaction direction="right-to-left" evidence="8">
        <dbReference type="Rhea" id="RHEA:13719"/>
    </physiologicalReaction>
</comment>
<dbReference type="RefSeq" id="WP_053099761.1">
    <property type="nucleotide sequence ID" value="NZ_CP012365.1"/>
</dbReference>
<comment type="pathway">
    <text evidence="1 9">Isoprenoid biosynthesis; isopentenyl diphosphate biosynthesis via DXP pathway; isopentenyl diphosphate from 1-deoxy-D-xylulose 5-phosphate: step 1/6.</text>
</comment>
<evidence type="ECO:0000256" key="2">
    <source>
        <dbReference type="ARBA" id="ARBA00006825"/>
    </source>
</evidence>
<dbReference type="GO" id="GO:0051484">
    <property type="term" value="P:isopentenyl diphosphate biosynthetic process, methylerythritol 4-phosphate pathway involved in terpenoid biosynthetic process"/>
    <property type="evidence" value="ECO:0007669"/>
    <property type="project" value="UniProtKB-ARBA"/>
</dbReference>
<dbReference type="Pfam" id="PF08436">
    <property type="entry name" value="DXP_redisom_C"/>
    <property type="match status" value="1"/>
</dbReference>
<keyword evidence="13" id="KW-0413">Isomerase</keyword>
<dbReference type="GO" id="GO:0030604">
    <property type="term" value="F:1-deoxy-D-xylulose-5-phosphate reductoisomerase activity"/>
    <property type="evidence" value="ECO:0007669"/>
    <property type="project" value="UniProtKB-UniRule"/>
</dbReference>
<dbReference type="InterPro" id="IPR013644">
    <property type="entry name" value="DXP_reductoisomerase_C"/>
</dbReference>
<keyword evidence="4 9" id="KW-0521">NADP</keyword>
<feature type="binding site" evidence="9">
    <location>
        <position position="239"/>
    </location>
    <ligand>
        <name>Mn(2+)</name>
        <dbReference type="ChEBI" id="CHEBI:29035"/>
    </ligand>
</feature>
<evidence type="ECO:0000313" key="13">
    <source>
        <dbReference type="EMBL" id="AKX58852.1"/>
    </source>
</evidence>
<proteinExistence type="inferred from homology"/>
<feature type="binding site" evidence="9">
    <location>
        <position position="23"/>
    </location>
    <ligand>
        <name>NADPH</name>
        <dbReference type="ChEBI" id="CHEBI:57783"/>
    </ligand>
</feature>
<sequence length="409" mass="44125">MAGWLGHAVNNNRVQQITVLGATGSIGSSTLDVIERHPERYQVYALTAHQQVEKLALLCQRFQPAYAVVATEQAAEQLHGLLAATETVTQVLCGEQALAEVASAPEVDAVMAAIVGAAGLKPSLAAVKAGKKLLLANKEALVMSGQLLIELAQRSGAVILPIDSEHNAIFQCLPSHYPKQLAEVGVRKLLLTASGGPLRHMSYAELEQVSPAEACAHPNWSMGRKISVDSATLMNKGLELIEACWLFNLPPAQIEVVVHPQSIIHSMVEYVDGSILAQLGNPDMRTPIAHAMAWPERIESGVQSLNFFELAALEFYPPDTERFACLRLAREAMDAGGVAPAILNAANEVAVAQFLAGQLKFTQIPQLIEAVLTSTPHSAADDLAKVYQADYYAREQAQQWLAQHAAYRH</sequence>
<dbReference type="InterPro" id="IPR013512">
    <property type="entry name" value="DXP_reductoisomerase_N"/>
</dbReference>
<feature type="binding site" evidence="9">
    <location>
        <position position="230"/>
    </location>
    <ligand>
        <name>1-deoxy-D-xylulose 5-phosphate</name>
        <dbReference type="ChEBI" id="CHEBI:57792"/>
    </ligand>
</feature>
<dbReference type="STRING" id="1697053.AKN87_04035"/>
<dbReference type="GO" id="GO:0070402">
    <property type="term" value="F:NADPH binding"/>
    <property type="evidence" value="ECO:0007669"/>
    <property type="project" value="InterPro"/>
</dbReference>
<dbReference type="EC" id="1.1.1.267" evidence="9"/>
<dbReference type="InterPro" id="IPR026877">
    <property type="entry name" value="DXPR_C"/>
</dbReference>
<feature type="binding site" evidence="9">
    <location>
        <position position="235"/>
    </location>
    <ligand>
        <name>1-deoxy-D-xylulose 5-phosphate</name>
        <dbReference type="ChEBI" id="CHEBI:57792"/>
    </ligand>
</feature>
<evidence type="ECO:0000256" key="8">
    <source>
        <dbReference type="ARBA" id="ARBA00048543"/>
    </source>
</evidence>
<gene>
    <name evidence="9" type="primary">dxr</name>
    <name evidence="13" type="ORF">AKN88_02060</name>
</gene>
<keyword evidence="9" id="KW-0460">Magnesium</keyword>
<dbReference type="Proteomes" id="UP000063953">
    <property type="component" value="Chromosome"/>
</dbReference>
<feature type="domain" description="1-deoxy-D-xylulose 5-phosphate reductoisomerase C-terminal" evidence="11">
    <location>
        <begin position="159"/>
        <end position="247"/>
    </location>
</feature>
<dbReference type="PANTHER" id="PTHR30525:SF0">
    <property type="entry name" value="1-DEOXY-D-XYLULOSE 5-PHOSPHATE REDUCTOISOMERASE, CHLOROPLASTIC"/>
    <property type="match status" value="1"/>
</dbReference>
<evidence type="ECO:0000256" key="6">
    <source>
        <dbReference type="ARBA" id="ARBA00023211"/>
    </source>
</evidence>
<feature type="binding site" evidence="9">
    <location>
        <position position="217"/>
    </location>
    <ligand>
        <name>1-deoxy-D-xylulose 5-phosphate</name>
        <dbReference type="ChEBI" id="CHEBI:57792"/>
    </ligand>
</feature>
<dbReference type="SUPFAM" id="SSF51735">
    <property type="entry name" value="NAD(P)-binding Rossmann-fold domains"/>
    <property type="match status" value="1"/>
</dbReference>
<evidence type="ECO:0000259" key="11">
    <source>
        <dbReference type="Pfam" id="PF08436"/>
    </source>
</evidence>
<dbReference type="NCBIfam" id="NF009114">
    <property type="entry name" value="PRK12464.1"/>
    <property type="match status" value="1"/>
</dbReference>
<dbReference type="Pfam" id="PF02670">
    <property type="entry name" value="DXP_reductoisom"/>
    <property type="match status" value="1"/>
</dbReference>
<feature type="domain" description="DXP reductoisomerase C-terminal" evidence="12">
    <location>
        <begin position="279"/>
        <end position="395"/>
    </location>
</feature>
<name>A0A0K1XCF2_9GAMM</name>